<feature type="region of interest" description="Disordered" evidence="1">
    <location>
        <begin position="113"/>
        <end position="135"/>
    </location>
</feature>
<evidence type="ECO:0000313" key="3">
    <source>
        <dbReference type="Proteomes" id="UP001064489"/>
    </source>
</evidence>
<proteinExistence type="predicted"/>
<feature type="compositionally biased region" description="Basic residues" evidence="1">
    <location>
        <begin position="125"/>
        <end position="135"/>
    </location>
</feature>
<accession>A0AAD5IFF6</accession>
<dbReference type="EMBL" id="JAJSOW010000106">
    <property type="protein sequence ID" value="KAI9161251.1"/>
    <property type="molecule type" value="Genomic_DNA"/>
</dbReference>
<evidence type="ECO:0000313" key="2">
    <source>
        <dbReference type="EMBL" id="KAI9161251.1"/>
    </source>
</evidence>
<sequence>MKEYERRATSMGGSISVLGEGVSNESEATKDELVLAMIAAEKKGNSKADGARGVIEDSVFLSSENFEMREEMIQATVEVDKRREHELRVADSDEDVVLATLVAEYKLAHSKGGVNGSSHGIRQSSRIKSKGSISHSKRTRKAKHIEVAGVLGNQVTEPGSVEKEVANVMAIGSTVGFDFLEVEEEVLEEIARREEEDLARFAAIYDVINSLDCCSVDPLEVVPRNVDGEVISKAAKFIDKRVKSKVIRDSNQLVVSTRYISRSKSIDCGKEGRMYKSVVWFLKISIQKMSFSKGKGKMVHFSTSKFKSIHKSNGKLLIGKDFVGFVVQNVVEEKDSSTSKEELSR</sequence>
<name>A0AAD5IFF6_ACENE</name>
<protein>
    <submittedName>
        <fullName evidence="2">Uncharacterized protein</fullName>
    </submittedName>
</protein>
<evidence type="ECO:0000256" key="1">
    <source>
        <dbReference type="SAM" id="MobiDB-lite"/>
    </source>
</evidence>
<reference evidence="2" key="2">
    <citation type="submission" date="2023-02" db="EMBL/GenBank/DDBJ databases">
        <authorList>
            <person name="Swenson N.G."/>
            <person name="Wegrzyn J.L."/>
            <person name="Mcevoy S.L."/>
        </authorList>
    </citation>
    <scope>NUCLEOTIDE SEQUENCE</scope>
    <source>
        <strain evidence="2">91603</strain>
        <tissue evidence="2">Leaf</tissue>
    </source>
</reference>
<comment type="caution">
    <text evidence="2">The sequence shown here is derived from an EMBL/GenBank/DDBJ whole genome shotgun (WGS) entry which is preliminary data.</text>
</comment>
<dbReference type="Proteomes" id="UP001064489">
    <property type="component" value="Chromosome 2"/>
</dbReference>
<gene>
    <name evidence="2" type="ORF">LWI28_015741</name>
</gene>
<organism evidence="2 3">
    <name type="scientific">Acer negundo</name>
    <name type="common">Box elder</name>
    <dbReference type="NCBI Taxonomy" id="4023"/>
    <lineage>
        <taxon>Eukaryota</taxon>
        <taxon>Viridiplantae</taxon>
        <taxon>Streptophyta</taxon>
        <taxon>Embryophyta</taxon>
        <taxon>Tracheophyta</taxon>
        <taxon>Spermatophyta</taxon>
        <taxon>Magnoliopsida</taxon>
        <taxon>eudicotyledons</taxon>
        <taxon>Gunneridae</taxon>
        <taxon>Pentapetalae</taxon>
        <taxon>rosids</taxon>
        <taxon>malvids</taxon>
        <taxon>Sapindales</taxon>
        <taxon>Sapindaceae</taxon>
        <taxon>Hippocastanoideae</taxon>
        <taxon>Acereae</taxon>
        <taxon>Acer</taxon>
    </lineage>
</organism>
<keyword evidence="3" id="KW-1185">Reference proteome</keyword>
<dbReference type="AlphaFoldDB" id="A0AAD5IFF6"/>
<reference evidence="2" key="1">
    <citation type="journal article" date="2022" name="Plant J.">
        <title>Strategies of tolerance reflected in two North American maple genomes.</title>
        <authorList>
            <person name="McEvoy S.L."/>
            <person name="Sezen U.U."/>
            <person name="Trouern-Trend A."/>
            <person name="McMahon S.M."/>
            <person name="Schaberg P.G."/>
            <person name="Yang J."/>
            <person name="Wegrzyn J.L."/>
            <person name="Swenson N.G."/>
        </authorList>
    </citation>
    <scope>NUCLEOTIDE SEQUENCE</scope>
    <source>
        <strain evidence="2">91603</strain>
    </source>
</reference>